<dbReference type="InterPro" id="IPR041577">
    <property type="entry name" value="RT_RNaseH_2"/>
</dbReference>
<dbReference type="FunFam" id="3.10.10.10:FF:000007">
    <property type="entry name" value="Retrovirus-related Pol polyprotein from transposon 17.6-like Protein"/>
    <property type="match status" value="1"/>
</dbReference>
<evidence type="ECO:0000256" key="1">
    <source>
        <dbReference type="ARBA" id="ARBA00010879"/>
    </source>
</evidence>
<organism evidence="11 12">
    <name type="scientific">Mugilogobius chulae</name>
    <name type="common">yellowstripe goby</name>
    <dbReference type="NCBI Taxonomy" id="88201"/>
    <lineage>
        <taxon>Eukaryota</taxon>
        <taxon>Metazoa</taxon>
        <taxon>Chordata</taxon>
        <taxon>Craniata</taxon>
        <taxon>Vertebrata</taxon>
        <taxon>Euteleostomi</taxon>
        <taxon>Actinopterygii</taxon>
        <taxon>Neopterygii</taxon>
        <taxon>Teleostei</taxon>
        <taxon>Neoteleostei</taxon>
        <taxon>Acanthomorphata</taxon>
        <taxon>Gobiaria</taxon>
        <taxon>Gobiiformes</taxon>
        <taxon>Gobioidei</taxon>
        <taxon>Gobiidae</taxon>
        <taxon>Gobionellinae</taxon>
        <taxon>Mugilogobius</taxon>
    </lineage>
</organism>
<evidence type="ECO:0000256" key="3">
    <source>
        <dbReference type="ARBA" id="ARBA00022670"/>
    </source>
</evidence>
<feature type="domain" description="Reverse transcriptase" evidence="10">
    <location>
        <begin position="1"/>
        <end position="113"/>
    </location>
</feature>
<evidence type="ECO:0000256" key="8">
    <source>
        <dbReference type="ARBA" id="ARBA00022801"/>
    </source>
</evidence>
<keyword evidence="3" id="KW-0645">Protease</keyword>
<dbReference type="Proteomes" id="UP001460270">
    <property type="component" value="Unassembled WGS sequence"/>
</dbReference>
<gene>
    <name evidence="11" type="ORF">WMY93_019858</name>
</gene>
<dbReference type="PROSITE" id="PS50878">
    <property type="entry name" value="RT_POL"/>
    <property type="match status" value="1"/>
</dbReference>
<evidence type="ECO:0000256" key="5">
    <source>
        <dbReference type="ARBA" id="ARBA00022695"/>
    </source>
</evidence>
<dbReference type="Pfam" id="PF00078">
    <property type="entry name" value="RVT_1"/>
    <property type="match status" value="1"/>
</dbReference>
<dbReference type="Gene3D" id="3.30.70.270">
    <property type="match status" value="2"/>
</dbReference>
<dbReference type="PANTHER" id="PTHR33064:SF37">
    <property type="entry name" value="RIBONUCLEASE H"/>
    <property type="match status" value="1"/>
</dbReference>
<protein>
    <recommendedName>
        <fullName evidence="2">ribonuclease H</fullName>
        <ecNumber evidence="2">3.1.26.4</ecNumber>
    </recommendedName>
</protein>
<keyword evidence="4" id="KW-0808">Transferase</keyword>
<keyword evidence="7" id="KW-0255">Endonuclease</keyword>
<dbReference type="EC" id="3.1.26.4" evidence="2"/>
<reference evidence="12" key="1">
    <citation type="submission" date="2024-04" db="EMBL/GenBank/DDBJ databases">
        <title>Salinicola lusitanus LLJ914,a marine bacterium isolated from the Okinawa Trough.</title>
        <authorList>
            <person name="Li J."/>
        </authorList>
    </citation>
    <scope>NUCLEOTIDE SEQUENCE [LARGE SCALE GENOMIC DNA]</scope>
</reference>
<dbReference type="GO" id="GO:0003964">
    <property type="term" value="F:RNA-directed DNA polymerase activity"/>
    <property type="evidence" value="ECO:0007669"/>
    <property type="project" value="UniProtKB-KW"/>
</dbReference>
<dbReference type="PANTHER" id="PTHR33064">
    <property type="entry name" value="POL PROTEIN"/>
    <property type="match status" value="1"/>
</dbReference>
<dbReference type="GO" id="GO:0008233">
    <property type="term" value="F:peptidase activity"/>
    <property type="evidence" value="ECO:0007669"/>
    <property type="project" value="UniProtKB-KW"/>
</dbReference>
<keyword evidence="12" id="KW-1185">Reference proteome</keyword>
<evidence type="ECO:0000256" key="9">
    <source>
        <dbReference type="ARBA" id="ARBA00022918"/>
    </source>
</evidence>
<comment type="caution">
    <text evidence="11">The sequence shown here is derived from an EMBL/GenBank/DDBJ whole genome shotgun (WGS) entry which is preliminary data.</text>
</comment>
<dbReference type="Gene3D" id="3.10.10.10">
    <property type="entry name" value="HIV Type 1 Reverse Transcriptase, subunit A, domain 1"/>
    <property type="match status" value="1"/>
</dbReference>
<evidence type="ECO:0000256" key="7">
    <source>
        <dbReference type="ARBA" id="ARBA00022759"/>
    </source>
</evidence>
<name>A0AAW0NQR5_9GOBI</name>
<comment type="similarity">
    <text evidence="1">Belongs to the beta type-B retroviral polymerase family. HERV class-II K(HML-2) pol subfamily.</text>
</comment>
<dbReference type="InterPro" id="IPR000477">
    <property type="entry name" value="RT_dom"/>
</dbReference>
<keyword evidence="8" id="KW-0378">Hydrolase</keyword>
<evidence type="ECO:0000313" key="12">
    <source>
        <dbReference type="Proteomes" id="UP001460270"/>
    </source>
</evidence>
<dbReference type="GO" id="GO:0006508">
    <property type="term" value="P:proteolysis"/>
    <property type="evidence" value="ECO:0007669"/>
    <property type="project" value="UniProtKB-KW"/>
</dbReference>
<dbReference type="InterPro" id="IPR043502">
    <property type="entry name" value="DNA/RNA_pol_sf"/>
</dbReference>
<dbReference type="FunFam" id="3.30.70.270:FF:000003">
    <property type="entry name" value="Transposon Ty3-G Gag-Pol polyprotein"/>
    <property type="match status" value="1"/>
</dbReference>
<dbReference type="EMBL" id="JBBPFD010000014">
    <property type="protein sequence ID" value="KAK7899005.1"/>
    <property type="molecule type" value="Genomic_DNA"/>
</dbReference>
<accession>A0AAW0NQR5</accession>
<evidence type="ECO:0000256" key="2">
    <source>
        <dbReference type="ARBA" id="ARBA00012180"/>
    </source>
</evidence>
<keyword evidence="9" id="KW-0695">RNA-directed DNA polymerase</keyword>
<evidence type="ECO:0000259" key="10">
    <source>
        <dbReference type="PROSITE" id="PS50878"/>
    </source>
</evidence>
<keyword evidence="5" id="KW-0548">Nucleotidyltransferase</keyword>
<dbReference type="InterPro" id="IPR051320">
    <property type="entry name" value="Viral_Replic_Matur_Polypro"/>
</dbReference>
<keyword evidence="6" id="KW-0540">Nuclease</keyword>
<dbReference type="SUPFAM" id="SSF56672">
    <property type="entry name" value="DNA/RNA polymerases"/>
    <property type="match status" value="1"/>
</dbReference>
<evidence type="ECO:0000256" key="4">
    <source>
        <dbReference type="ARBA" id="ARBA00022679"/>
    </source>
</evidence>
<dbReference type="CDD" id="cd01647">
    <property type="entry name" value="RT_LTR"/>
    <property type="match status" value="1"/>
</dbReference>
<dbReference type="GO" id="GO:0004523">
    <property type="term" value="F:RNA-DNA hybrid ribonuclease activity"/>
    <property type="evidence" value="ECO:0007669"/>
    <property type="project" value="UniProtKB-EC"/>
</dbReference>
<dbReference type="Pfam" id="PF17919">
    <property type="entry name" value="RT_RNaseH_2"/>
    <property type="match status" value="1"/>
</dbReference>
<evidence type="ECO:0000313" key="11">
    <source>
        <dbReference type="EMBL" id="KAK7899005.1"/>
    </source>
</evidence>
<dbReference type="FunFam" id="3.30.70.270:FF:000020">
    <property type="entry name" value="Transposon Tf2-6 polyprotein-like Protein"/>
    <property type="match status" value="1"/>
</dbReference>
<sequence>MRSGYWQVELTPEARAKTAFTFGQGLWQFRVMPFGLCNAPATFERLMERVLTDIPRSHCVVYLDDLLVHADDFTKALTHLTEVFSAIRSSGLRLNPAKCNLLQRETTFLGHVVSAQGLQPTQRSFLGLASYYRRFVKNFASIASPLHRLTEKSQPFIWSNSCATAFDQLKTALTVAPILAYPHPDLPYIVDTDASGTGIGLFSHNGGVTENKWWIFQSCSES</sequence>
<proteinExistence type="inferred from homology"/>
<dbReference type="AlphaFoldDB" id="A0AAW0NQR5"/>
<evidence type="ECO:0000256" key="6">
    <source>
        <dbReference type="ARBA" id="ARBA00022722"/>
    </source>
</evidence>
<dbReference type="InterPro" id="IPR043128">
    <property type="entry name" value="Rev_trsase/Diguanyl_cyclase"/>
</dbReference>